<evidence type="ECO:0000256" key="1">
    <source>
        <dbReference type="SAM" id="MobiDB-lite"/>
    </source>
</evidence>
<comment type="caution">
    <text evidence="2">The sequence shown here is derived from an EMBL/GenBank/DDBJ whole genome shotgun (WGS) entry which is preliminary data.</text>
</comment>
<gene>
    <name evidence="2" type="ORF">Tci_055641</name>
</gene>
<sequence length="315" mass="35009">MYDWVSSASVLVRFSIKSSVKLARGGGRGVINDVDDDEMEDTFLMACNFEVGSCSKLQEIHKRCLLAWCSNTPLYAKDSAWLSNTMYAWSVLTYENSPYVFAVSDLWALSYPDDISYLVYGAIFFVVLLWEEYDKVFNHLDMLNAPFKGKVFTCAKQVKPYVMEPPHIYLLPFSLNPASLRPTPATVAVGIPLQPTPTHPPLIHQHHHHTTPSSLSSPPTTTSPTIITPSPSPLPPRHHHHLVITPVTSSPTTTPPQPPPSWLPHHHDHHTIVSISQPPPPLQQRPKRGVRVDRDAQSTGEDVRDAGTYATGDGD</sequence>
<feature type="compositionally biased region" description="Pro residues" evidence="1">
    <location>
        <begin position="253"/>
        <end position="262"/>
    </location>
</feature>
<proteinExistence type="predicted"/>
<dbReference type="EMBL" id="BKCJ010008726">
    <property type="protein sequence ID" value="GEU83663.1"/>
    <property type="molecule type" value="Genomic_DNA"/>
</dbReference>
<feature type="compositionally biased region" description="Basic and acidic residues" evidence="1">
    <location>
        <begin position="290"/>
        <end position="305"/>
    </location>
</feature>
<dbReference type="AlphaFoldDB" id="A0A6L2NBQ4"/>
<feature type="region of interest" description="Disordered" evidence="1">
    <location>
        <begin position="194"/>
        <end position="315"/>
    </location>
</feature>
<accession>A0A6L2NBQ4</accession>
<evidence type="ECO:0000313" key="2">
    <source>
        <dbReference type="EMBL" id="GEU83663.1"/>
    </source>
</evidence>
<organism evidence="2">
    <name type="scientific">Tanacetum cinerariifolium</name>
    <name type="common">Dalmatian daisy</name>
    <name type="synonym">Chrysanthemum cinerariifolium</name>
    <dbReference type="NCBI Taxonomy" id="118510"/>
    <lineage>
        <taxon>Eukaryota</taxon>
        <taxon>Viridiplantae</taxon>
        <taxon>Streptophyta</taxon>
        <taxon>Embryophyta</taxon>
        <taxon>Tracheophyta</taxon>
        <taxon>Spermatophyta</taxon>
        <taxon>Magnoliopsida</taxon>
        <taxon>eudicotyledons</taxon>
        <taxon>Gunneridae</taxon>
        <taxon>Pentapetalae</taxon>
        <taxon>asterids</taxon>
        <taxon>campanulids</taxon>
        <taxon>Asterales</taxon>
        <taxon>Asteraceae</taxon>
        <taxon>Asteroideae</taxon>
        <taxon>Anthemideae</taxon>
        <taxon>Anthemidinae</taxon>
        <taxon>Tanacetum</taxon>
    </lineage>
</organism>
<protein>
    <submittedName>
        <fullName evidence="2">Uncharacterized protein</fullName>
    </submittedName>
</protein>
<name>A0A6L2NBQ4_TANCI</name>
<reference evidence="2" key="1">
    <citation type="journal article" date="2019" name="Sci. Rep.">
        <title>Draft genome of Tanacetum cinerariifolium, the natural source of mosquito coil.</title>
        <authorList>
            <person name="Yamashiro T."/>
            <person name="Shiraishi A."/>
            <person name="Satake H."/>
            <person name="Nakayama K."/>
        </authorList>
    </citation>
    <scope>NUCLEOTIDE SEQUENCE</scope>
</reference>
<feature type="compositionally biased region" description="Low complexity" evidence="1">
    <location>
        <begin position="211"/>
        <end position="229"/>
    </location>
</feature>